<dbReference type="Pfam" id="PF24906">
    <property type="entry name" value="Zf_WRKY19"/>
    <property type="match status" value="3"/>
</dbReference>
<evidence type="ECO:0000313" key="4">
    <source>
        <dbReference type="Proteomes" id="UP001165065"/>
    </source>
</evidence>
<evidence type="ECO:0000259" key="2">
    <source>
        <dbReference type="Pfam" id="PF24906"/>
    </source>
</evidence>
<feature type="region of interest" description="Disordered" evidence="1">
    <location>
        <begin position="759"/>
        <end position="804"/>
    </location>
</feature>
<evidence type="ECO:0000313" key="3">
    <source>
        <dbReference type="EMBL" id="GMI38560.1"/>
    </source>
</evidence>
<feature type="domain" description="WRKY19-like zinc finger" evidence="2">
    <location>
        <begin position="903"/>
        <end position="927"/>
    </location>
</feature>
<dbReference type="EMBL" id="BRYA01000088">
    <property type="protein sequence ID" value="GMI38560.1"/>
    <property type="molecule type" value="Genomic_DNA"/>
</dbReference>
<proteinExistence type="predicted"/>
<keyword evidence="4" id="KW-1185">Reference proteome</keyword>
<reference evidence="4" key="1">
    <citation type="journal article" date="2023" name="Commun. Biol.">
        <title>Genome analysis of Parmales, the sister group of diatoms, reveals the evolutionary specialization of diatoms from phago-mixotrophs to photoautotrophs.</title>
        <authorList>
            <person name="Ban H."/>
            <person name="Sato S."/>
            <person name="Yoshikawa S."/>
            <person name="Yamada K."/>
            <person name="Nakamura Y."/>
            <person name="Ichinomiya M."/>
            <person name="Sato N."/>
            <person name="Blanc-Mathieu R."/>
            <person name="Endo H."/>
            <person name="Kuwata A."/>
            <person name="Ogata H."/>
        </authorList>
    </citation>
    <scope>NUCLEOTIDE SEQUENCE [LARGE SCALE GENOMIC DNA]</scope>
</reference>
<name>A0A9W7L8R6_9STRA</name>
<gene>
    <name evidence="3" type="ORF">TrCOL_g1719</name>
</gene>
<feature type="domain" description="WRKY19-like zinc finger" evidence="2">
    <location>
        <begin position="830"/>
        <end position="853"/>
    </location>
</feature>
<dbReference type="Proteomes" id="UP001165065">
    <property type="component" value="Unassembled WGS sequence"/>
</dbReference>
<dbReference type="OrthoDB" id="77038at2759"/>
<dbReference type="PANTHER" id="PTHR31827:SF1">
    <property type="entry name" value="EMB|CAB89363.1"/>
    <property type="match status" value="1"/>
</dbReference>
<sequence length="975" mass="106346">MSSYKSVATPLDTSQVANPSQVANFALSSLASEPQTPFNALSSDNDKVFSKGNSEVTATQQACFAVGTSIHDRPPPKDYAQAAFNNNVPAAPMAPPMIATSPPPTAVAPPMVPPSETTPLPSLGTTAVIIENVLKSNLQMACSSLQFDHAEVWIETINTAVDPKSTERFKYYQILEFTMSSDSDSSCDDSKGDSNNKYDEKKKSSEFALMQIVCRKAMNGAQVVCPSTTDSVNGLKVKGGDVFQTAVALPLCSLGENNLIVVLFKKEEVKSHDHETLGIFKIFSECVTRPKESTFIPIASQIAVDAAAERQHRETLEDVLSRALEMQCQNASFGGLSAPDDTAVPVTVPRTSTKARKSFEEYMLDIKKATGNKAAIKTDAEGKALPAPPPESAAAELEPVSKKTRSSFVSGDKRSNRDSLSFAMEFFSNPQMEHCMESVFRFSSASFDFGKLSWANLETKSEQSFSSDQVSIDLYKTFTEGFLASTCFGAAELWNDVDGNFERVVCSFKEQEDKELYSRMIEDSFKESKAADGTQNPNTMHSAVLLKQISVWQTGISSGDLAGNIDELEGSNEFLQVAKARQHGVETIVAIPIWRTDHLASPCIFFAYAKEKVGTSRLCLNFVKSALTKICDRGKKLGMEDVSRVNRFSNTSSSDVNIQHTKLCEEIRPDNEVKLDYQHHNQWVQQQHQQAYPQQMQMPMYQLQQGYPPNFYMSQPNGQLMSNAPQYFQMTHNYYGVPPGASRQVQGAIPGAQAMRLMPHNPIPPPDQQTTKVTNKKRKMPTDGAAASSKAPKTGPGKGRSKARKPCRMDGCEEIAASRTPYCKAHCGARICEKDGCNKCAQGRTRFCIAHGGGRRCTFPGCTRGSRDKFFCAAHGGGRRCSVKNCNKSAVGGFKFCTSHGGGKRCKQEGCTKSAQSSTDFCVRHGGGKKCKVMGCKKVARGALNCCVKHTLELEEEKDFDGDLGGLAELGGEEG</sequence>
<feature type="domain" description="WRKY19-like zinc finger" evidence="2">
    <location>
        <begin position="878"/>
        <end position="902"/>
    </location>
</feature>
<evidence type="ECO:0000256" key="1">
    <source>
        <dbReference type="SAM" id="MobiDB-lite"/>
    </source>
</evidence>
<dbReference type="InterPro" id="IPR056866">
    <property type="entry name" value="Znf_WRKY19"/>
</dbReference>
<dbReference type="AlphaFoldDB" id="A0A9W7L8R6"/>
<accession>A0A9W7L8R6</accession>
<feature type="region of interest" description="Disordered" evidence="1">
    <location>
        <begin position="381"/>
        <end position="415"/>
    </location>
</feature>
<protein>
    <recommendedName>
        <fullName evidence="2">WRKY19-like zinc finger domain-containing protein</fullName>
    </recommendedName>
</protein>
<organism evidence="3 4">
    <name type="scientific">Triparma columacea</name>
    <dbReference type="NCBI Taxonomy" id="722753"/>
    <lineage>
        <taxon>Eukaryota</taxon>
        <taxon>Sar</taxon>
        <taxon>Stramenopiles</taxon>
        <taxon>Ochrophyta</taxon>
        <taxon>Bolidophyceae</taxon>
        <taxon>Parmales</taxon>
        <taxon>Triparmaceae</taxon>
        <taxon>Triparma</taxon>
    </lineage>
</organism>
<dbReference type="PANTHER" id="PTHR31827">
    <property type="entry name" value="EMB|CAB89363.1"/>
    <property type="match status" value="1"/>
</dbReference>
<comment type="caution">
    <text evidence="3">The sequence shown here is derived from an EMBL/GenBank/DDBJ whole genome shotgun (WGS) entry which is preliminary data.</text>
</comment>